<comment type="similarity">
    <text evidence="3 7 10">Belongs to the uricase family.</text>
</comment>
<comment type="subcellular location">
    <subcellularLocation>
        <location evidence="1 7">Peroxisome</location>
    </subcellularLocation>
</comment>
<keyword evidence="5 7" id="KW-0560">Oxidoreductase</keyword>
<dbReference type="OrthoDB" id="9992118at2759"/>
<comment type="pathway">
    <text evidence="2 7">Purine metabolism; urate degradation; (S)-allantoin from urate: step 1/3.</text>
</comment>
<dbReference type="PANTHER" id="PTHR42874:SF1">
    <property type="entry name" value="URICASE"/>
    <property type="match status" value="1"/>
</dbReference>
<accession>A0A1E3PPW7</accession>
<dbReference type="GO" id="GO:0005777">
    <property type="term" value="C:peroxisome"/>
    <property type="evidence" value="ECO:0007669"/>
    <property type="project" value="UniProtKB-SubCell"/>
</dbReference>
<feature type="binding site" evidence="9">
    <location>
        <position position="234"/>
    </location>
    <ligand>
        <name>urate</name>
        <dbReference type="ChEBI" id="CHEBI:17775"/>
    </ligand>
</feature>
<sequence length="305" mass="34515">MSVSSRCYGKDNVRVLKVERDVQDPNLQYVQEMTCCVLLDGDIETSYTAADNSVIVPTDTVKNTIYIMAKKTPGVWPIEYFAGVLGQHFIDKYAHISRVEVTITQHKWSRYAVNGKPHAHSFVRDGTEKRSVKLVKDRKLGFKVTSGLFDLSVLKSTGSMFHGFNQCDFTILKETWDRILSTDITAGWTWSPAKLATLSDFKRFYQEGIFDRAYKIVLDNTLTTFALENSASVQATMYNMAQLILGDVVELDSVTYELPNKHFFEINLDWHHGLKNTGTDAEVYAPQSDPNGLIKCTVSRNKSKL</sequence>
<dbReference type="InterPro" id="IPR019842">
    <property type="entry name" value="Uricase_CS"/>
</dbReference>
<proteinExistence type="inferred from homology"/>
<feature type="binding site" evidence="9">
    <location>
        <position position="59"/>
    </location>
    <ligand>
        <name>urate</name>
        <dbReference type="ChEBI" id="CHEBI:17775"/>
    </ligand>
</feature>
<feature type="binding site" evidence="9">
    <location>
        <position position="233"/>
    </location>
    <ligand>
        <name>urate</name>
        <dbReference type="ChEBI" id="CHEBI:17775"/>
    </ligand>
</feature>
<gene>
    <name evidence="11" type="ORF">NADFUDRAFT_45571</name>
</gene>
<feature type="binding site" evidence="9">
    <location>
        <position position="178"/>
    </location>
    <ligand>
        <name>urate</name>
        <dbReference type="ChEBI" id="CHEBI:17775"/>
    </ligand>
</feature>
<evidence type="ECO:0000313" key="12">
    <source>
        <dbReference type="Proteomes" id="UP000095009"/>
    </source>
</evidence>
<evidence type="ECO:0000256" key="4">
    <source>
        <dbReference type="ARBA" id="ARBA00022631"/>
    </source>
</evidence>
<name>A0A1E3PPW7_9ASCO</name>
<dbReference type="UniPathway" id="UPA00394">
    <property type="reaction ID" value="UER00650"/>
</dbReference>
<comment type="function">
    <text evidence="7 10">Catalyzes the oxidation of uric acid to 5-hydroxyisourate, which is further processed to form (S)-allantoin.</text>
</comment>
<feature type="binding site" evidence="9">
    <location>
        <position position="234"/>
    </location>
    <ligand>
        <name>5-hydroxyisourate</name>
        <dbReference type="ChEBI" id="CHEBI:18072"/>
    </ligand>
</feature>
<feature type="active site" description="Charge relay system" evidence="8">
    <location>
        <position position="262"/>
    </location>
</feature>
<dbReference type="FunFam" id="3.10.270.10:FF:000001">
    <property type="entry name" value="Uricase"/>
    <property type="match status" value="1"/>
</dbReference>
<feature type="binding site" evidence="9">
    <location>
        <position position="178"/>
    </location>
    <ligand>
        <name>5-hydroxyisourate</name>
        <dbReference type="ChEBI" id="CHEBI:18072"/>
    </ligand>
</feature>
<feature type="binding site" evidence="9">
    <location>
        <position position="161"/>
    </location>
    <ligand>
        <name>urate</name>
        <dbReference type="ChEBI" id="CHEBI:17775"/>
    </ligand>
</feature>
<evidence type="ECO:0000256" key="5">
    <source>
        <dbReference type="ARBA" id="ARBA00023002"/>
    </source>
</evidence>
<dbReference type="GO" id="GO:0019628">
    <property type="term" value="P:urate catabolic process"/>
    <property type="evidence" value="ECO:0007669"/>
    <property type="project" value="UniProtKB-UniPathway"/>
</dbReference>
<dbReference type="PANTHER" id="PTHR42874">
    <property type="entry name" value="URICASE"/>
    <property type="match status" value="1"/>
</dbReference>
<keyword evidence="4 7" id="KW-0659">Purine metabolism</keyword>
<dbReference type="PROSITE" id="PS00366">
    <property type="entry name" value="URICASE"/>
    <property type="match status" value="1"/>
</dbReference>
<dbReference type="STRING" id="857566.A0A1E3PPW7"/>
<feature type="binding site" evidence="9">
    <location>
        <position position="233"/>
    </location>
    <ligand>
        <name>5-hydroxyisourate</name>
        <dbReference type="ChEBI" id="CHEBI:18072"/>
    </ligand>
</feature>
<evidence type="ECO:0000256" key="10">
    <source>
        <dbReference type="RuleBase" id="RU004455"/>
    </source>
</evidence>
<keyword evidence="12" id="KW-1185">Reference proteome</keyword>
<dbReference type="PRINTS" id="PR00093">
    <property type="entry name" value="URICASE"/>
</dbReference>
<feature type="binding site" evidence="9">
    <location>
        <position position="260"/>
    </location>
    <ligand>
        <name>urate</name>
        <dbReference type="ChEBI" id="CHEBI:17775"/>
    </ligand>
</feature>
<dbReference type="GO" id="GO:0006145">
    <property type="term" value="P:purine nucleobase catabolic process"/>
    <property type="evidence" value="ECO:0007669"/>
    <property type="project" value="TreeGrafter"/>
</dbReference>
<reference evidence="11 12" key="1">
    <citation type="journal article" date="2016" name="Proc. Natl. Acad. Sci. U.S.A.">
        <title>Comparative genomics of biotechnologically important yeasts.</title>
        <authorList>
            <person name="Riley R."/>
            <person name="Haridas S."/>
            <person name="Wolfe K.H."/>
            <person name="Lopes M.R."/>
            <person name="Hittinger C.T."/>
            <person name="Goeker M."/>
            <person name="Salamov A.A."/>
            <person name="Wisecaver J.H."/>
            <person name="Long T.M."/>
            <person name="Calvey C.H."/>
            <person name="Aerts A.L."/>
            <person name="Barry K.W."/>
            <person name="Choi C."/>
            <person name="Clum A."/>
            <person name="Coughlan A.Y."/>
            <person name="Deshpande S."/>
            <person name="Douglass A.P."/>
            <person name="Hanson S.J."/>
            <person name="Klenk H.-P."/>
            <person name="LaButti K.M."/>
            <person name="Lapidus A."/>
            <person name="Lindquist E.A."/>
            <person name="Lipzen A.M."/>
            <person name="Meier-Kolthoff J.P."/>
            <person name="Ohm R.A."/>
            <person name="Otillar R.P."/>
            <person name="Pangilinan J.L."/>
            <person name="Peng Y."/>
            <person name="Rokas A."/>
            <person name="Rosa C.A."/>
            <person name="Scheuner C."/>
            <person name="Sibirny A.A."/>
            <person name="Slot J.C."/>
            <person name="Stielow J.B."/>
            <person name="Sun H."/>
            <person name="Kurtzman C.P."/>
            <person name="Blackwell M."/>
            <person name="Grigoriev I.V."/>
            <person name="Jeffries T.W."/>
        </authorList>
    </citation>
    <scope>NUCLEOTIDE SEQUENCE [LARGE SCALE GENOMIC DNA]</scope>
    <source>
        <strain evidence="11 12">DSM 6958</strain>
    </source>
</reference>
<dbReference type="EC" id="1.7.3.3" evidence="7 10"/>
<dbReference type="SUPFAM" id="SSF55620">
    <property type="entry name" value="Tetrahydrobiopterin biosynthesis enzymes-like"/>
    <property type="match status" value="2"/>
</dbReference>
<feature type="binding site" evidence="9">
    <location>
        <position position="260"/>
    </location>
    <ligand>
        <name>5-hydroxyisourate</name>
        <dbReference type="ChEBI" id="CHEBI:18072"/>
    </ligand>
</feature>
<dbReference type="GO" id="GO:0004846">
    <property type="term" value="F:urate oxidase activity"/>
    <property type="evidence" value="ECO:0007669"/>
    <property type="project" value="UniProtKB-EC"/>
</dbReference>
<dbReference type="PIRSF" id="PIRSF000241">
    <property type="entry name" value="Urate_oxidase"/>
    <property type="match status" value="1"/>
</dbReference>
<feature type="binding site" evidence="9">
    <location>
        <position position="58"/>
    </location>
    <ligand>
        <name>urate</name>
        <dbReference type="ChEBI" id="CHEBI:17775"/>
    </ligand>
</feature>
<evidence type="ECO:0000256" key="7">
    <source>
        <dbReference type="PIRNR" id="PIRNR000241"/>
    </source>
</evidence>
<dbReference type="NCBIfam" id="TIGR03383">
    <property type="entry name" value="urate_oxi"/>
    <property type="match status" value="1"/>
</dbReference>
<protein>
    <recommendedName>
        <fullName evidence="7 10">Uricase</fullName>
        <ecNumber evidence="7 10">1.7.3.3</ecNumber>
    </recommendedName>
    <alternativeName>
        <fullName evidence="7">Urate oxidase</fullName>
    </alternativeName>
</protein>
<evidence type="ECO:0000256" key="1">
    <source>
        <dbReference type="ARBA" id="ARBA00004275"/>
    </source>
</evidence>
<feature type="active site" description="Charge relay system" evidence="8">
    <location>
        <position position="58"/>
    </location>
</feature>
<organism evidence="11 12">
    <name type="scientific">Nadsonia fulvescens var. elongata DSM 6958</name>
    <dbReference type="NCBI Taxonomy" id="857566"/>
    <lineage>
        <taxon>Eukaryota</taxon>
        <taxon>Fungi</taxon>
        <taxon>Dikarya</taxon>
        <taxon>Ascomycota</taxon>
        <taxon>Saccharomycotina</taxon>
        <taxon>Dipodascomycetes</taxon>
        <taxon>Dipodascales</taxon>
        <taxon>Dipodascales incertae sedis</taxon>
        <taxon>Nadsonia</taxon>
    </lineage>
</organism>
<evidence type="ECO:0000256" key="2">
    <source>
        <dbReference type="ARBA" id="ARBA00004831"/>
    </source>
</evidence>
<evidence type="ECO:0000256" key="8">
    <source>
        <dbReference type="PIRSR" id="PIRSR000241-1"/>
    </source>
</evidence>
<feature type="binding site" evidence="9">
    <location>
        <position position="161"/>
    </location>
    <ligand>
        <name>5-hydroxyisourate</name>
        <dbReference type="ChEBI" id="CHEBI:18072"/>
    </ligand>
</feature>
<dbReference type="Pfam" id="PF01014">
    <property type="entry name" value="Uricase"/>
    <property type="match status" value="2"/>
</dbReference>
<keyword evidence="6 7" id="KW-0576">Peroxisome</keyword>
<feature type="binding site" evidence="9">
    <location>
        <position position="260"/>
    </location>
    <ligand>
        <name>O2</name>
        <dbReference type="ChEBI" id="CHEBI:15379"/>
    </ligand>
</feature>
<evidence type="ECO:0000256" key="9">
    <source>
        <dbReference type="PIRSR" id="PIRSR000241-2"/>
    </source>
</evidence>
<evidence type="ECO:0000256" key="3">
    <source>
        <dbReference type="ARBA" id="ARBA00009760"/>
    </source>
</evidence>
<comment type="catalytic activity">
    <reaction evidence="7 10">
        <text>urate + O2 + H2O = 5-hydroxyisourate + H2O2</text>
        <dbReference type="Rhea" id="RHEA:21368"/>
        <dbReference type="ChEBI" id="CHEBI:15377"/>
        <dbReference type="ChEBI" id="CHEBI:15379"/>
        <dbReference type="ChEBI" id="CHEBI:16240"/>
        <dbReference type="ChEBI" id="CHEBI:17775"/>
        <dbReference type="ChEBI" id="CHEBI:18072"/>
        <dbReference type="EC" id="1.7.3.3"/>
    </reaction>
</comment>
<evidence type="ECO:0000256" key="6">
    <source>
        <dbReference type="ARBA" id="ARBA00023140"/>
    </source>
</evidence>
<dbReference type="Gene3D" id="3.10.270.10">
    <property type="entry name" value="Urate Oxidase"/>
    <property type="match status" value="1"/>
</dbReference>
<dbReference type="Proteomes" id="UP000095009">
    <property type="component" value="Unassembled WGS sequence"/>
</dbReference>
<dbReference type="EMBL" id="KV454407">
    <property type="protein sequence ID" value="ODQ67476.1"/>
    <property type="molecule type" value="Genomic_DNA"/>
</dbReference>
<feature type="active site" description="Charge relay system" evidence="8">
    <location>
        <position position="10"/>
    </location>
</feature>
<dbReference type="InterPro" id="IPR002042">
    <property type="entry name" value="Uricase"/>
</dbReference>
<evidence type="ECO:0000313" key="11">
    <source>
        <dbReference type="EMBL" id="ODQ67476.1"/>
    </source>
</evidence>
<dbReference type="AlphaFoldDB" id="A0A1E3PPW7"/>